<evidence type="ECO:0000256" key="2">
    <source>
        <dbReference type="ARBA" id="ARBA00008711"/>
    </source>
</evidence>
<dbReference type="SMART" id="SM00342">
    <property type="entry name" value="HTH_ARAC"/>
    <property type="match status" value="1"/>
</dbReference>
<evidence type="ECO:0000256" key="9">
    <source>
        <dbReference type="ARBA" id="ARBA00023204"/>
    </source>
</evidence>
<evidence type="ECO:0000256" key="1">
    <source>
        <dbReference type="ARBA" id="ARBA00001286"/>
    </source>
</evidence>
<dbReference type="Gene3D" id="1.10.10.60">
    <property type="entry name" value="Homeodomain-like"/>
    <property type="match status" value="1"/>
</dbReference>
<dbReference type="InterPro" id="IPR036217">
    <property type="entry name" value="MethylDNA_cys_MeTrfase_DNAb"/>
</dbReference>
<dbReference type="GO" id="GO:0032259">
    <property type="term" value="P:methylation"/>
    <property type="evidence" value="ECO:0007669"/>
    <property type="project" value="UniProtKB-KW"/>
</dbReference>
<reference evidence="12 13" key="1">
    <citation type="submission" date="2017-09" db="EMBL/GenBank/DDBJ databases">
        <title>The draft genome sequences of Marinobacter guineae M3B.</title>
        <authorList>
            <person name="Cao J."/>
        </authorList>
    </citation>
    <scope>NUCLEOTIDE SEQUENCE [LARGE SCALE GENOMIC DNA]</scope>
    <source>
        <strain evidence="12 13">M3B</strain>
    </source>
</reference>
<dbReference type="RefSeq" id="WP_099618754.1">
    <property type="nucleotide sequence ID" value="NZ_KZ319340.1"/>
</dbReference>
<dbReference type="Proteomes" id="UP000229044">
    <property type="component" value="Unassembled WGS sequence"/>
</dbReference>
<evidence type="ECO:0000256" key="6">
    <source>
        <dbReference type="ARBA" id="ARBA00022763"/>
    </source>
</evidence>
<dbReference type="InterPro" id="IPR009057">
    <property type="entry name" value="Homeodomain-like_sf"/>
</dbReference>
<dbReference type="Pfam" id="PF01035">
    <property type="entry name" value="DNA_binding_1"/>
    <property type="match status" value="1"/>
</dbReference>
<dbReference type="GO" id="GO:0003700">
    <property type="term" value="F:DNA-binding transcription factor activity"/>
    <property type="evidence" value="ECO:0007669"/>
    <property type="project" value="InterPro"/>
</dbReference>
<proteinExistence type="inferred from homology"/>
<dbReference type="InterPro" id="IPR014048">
    <property type="entry name" value="MethylDNA_cys_MeTrfase_DNA-bd"/>
</dbReference>
<dbReference type="Gene3D" id="3.30.160.70">
    <property type="entry name" value="Methylated DNA-protein cysteine methyltransferase domain"/>
    <property type="match status" value="1"/>
</dbReference>
<evidence type="ECO:0000313" key="12">
    <source>
        <dbReference type="EMBL" id="PHQ25448.1"/>
    </source>
</evidence>
<name>A0A2G1VF83_9GAMM</name>
<keyword evidence="9" id="KW-0234">DNA repair</keyword>
<evidence type="ECO:0000256" key="8">
    <source>
        <dbReference type="ARBA" id="ARBA00023163"/>
    </source>
</evidence>
<keyword evidence="13" id="KW-1185">Reference proteome</keyword>
<dbReference type="Pfam" id="PF12833">
    <property type="entry name" value="HTH_18"/>
    <property type="match status" value="1"/>
</dbReference>
<dbReference type="InterPro" id="IPR018060">
    <property type="entry name" value="HTH_AraC"/>
</dbReference>
<evidence type="ECO:0000256" key="10">
    <source>
        <dbReference type="ARBA" id="ARBA00049348"/>
    </source>
</evidence>
<dbReference type="EC" id="2.1.1.63" evidence="3"/>
<dbReference type="GO" id="GO:0043565">
    <property type="term" value="F:sequence-specific DNA binding"/>
    <property type="evidence" value="ECO:0007669"/>
    <property type="project" value="InterPro"/>
</dbReference>
<evidence type="ECO:0000256" key="7">
    <source>
        <dbReference type="ARBA" id="ARBA00023015"/>
    </source>
</evidence>
<comment type="caution">
    <text evidence="12">The sequence shown here is derived from an EMBL/GenBank/DDBJ whole genome shotgun (WGS) entry which is preliminary data.</text>
</comment>
<dbReference type="GO" id="GO:0003908">
    <property type="term" value="F:methylated-DNA-[protein]-cysteine S-methyltransferase activity"/>
    <property type="evidence" value="ECO:0007669"/>
    <property type="project" value="UniProtKB-EC"/>
</dbReference>
<keyword evidence="5 12" id="KW-0808">Transferase</keyword>
<dbReference type="Gene3D" id="1.10.10.10">
    <property type="entry name" value="Winged helix-like DNA-binding domain superfamily/Winged helix DNA-binding domain"/>
    <property type="match status" value="1"/>
</dbReference>
<dbReference type="InterPro" id="IPR001497">
    <property type="entry name" value="MethylDNA_cys_MeTrfase_AS"/>
</dbReference>
<organism evidence="12 13">
    <name type="scientific">Marinobacter guineae</name>
    <dbReference type="NCBI Taxonomy" id="432303"/>
    <lineage>
        <taxon>Bacteria</taxon>
        <taxon>Pseudomonadati</taxon>
        <taxon>Pseudomonadota</taxon>
        <taxon>Gammaproteobacteria</taxon>
        <taxon>Pseudomonadales</taxon>
        <taxon>Marinobacteraceae</taxon>
        <taxon>Marinobacter</taxon>
    </lineage>
</organism>
<evidence type="ECO:0000256" key="3">
    <source>
        <dbReference type="ARBA" id="ARBA00011918"/>
    </source>
</evidence>
<comment type="catalytic activity">
    <reaction evidence="1">
        <text>a 4-O-methyl-thymidine in DNA + L-cysteinyl-[protein] = a thymidine in DNA + S-methyl-L-cysteinyl-[protein]</text>
        <dbReference type="Rhea" id="RHEA:53428"/>
        <dbReference type="Rhea" id="RHEA-COMP:10131"/>
        <dbReference type="Rhea" id="RHEA-COMP:10132"/>
        <dbReference type="Rhea" id="RHEA-COMP:13555"/>
        <dbReference type="Rhea" id="RHEA-COMP:13556"/>
        <dbReference type="ChEBI" id="CHEBI:29950"/>
        <dbReference type="ChEBI" id="CHEBI:82612"/>
        <dbReference type="ChEBI" id="CHEBI:137386"/>
        <dbReference type="ChEBI" id="CHEBI:137387"/>
        <dbReference type="EC" id="2.1.1.63"/>
    </reaction>
</comment>
<dbReference type="PROSITE" id="PS01124">
    <property type="entry name" value="HTH_ARAC_FAMILY_2"/>
    <property type="match status" value="1"/>
</dbReference>
<dbReference type="InterPro" id="IPR036388">
    <property type="entry name" value="WH-like_DNA-bd_sf"/>
</dbReference>
<dbReference type="FunFam" id="1.10.10.10:FF:000214">
    <property type="entry name" value="Methylated-DNA--protein-cysteine methyltransferase"/>
    <property type="match status" value="1"/>
</dbReference>
<gene>
    <name evidence="12" type="ORF">CLH62_14060</name>
</gene>
<dbReference type="CDD" id="cd06445">
    <property type="entry name" value="ATase"/>
    <property type="match status" value="1"/>
</dbReference>
<dbReference type="EMBL" id="NTFI01000003">
    <property type="protein sequence ID" value="PHQ25448.1"/>
    <property type="molecule type" value="Genomic_DNA"/>
</dbReference>
<dbReference type="PANTHER" id="PTHR10815">
    <property type="entry name" value="METHYLATED-DNA--PROTEIN-CYSTEINE METHYLTRANSFERASE"/>
    <property type="match status" value="1"/>
</dbReference>
<keyword evidence="7" id="KW-0805">Transcription regulation</keyword>
<dbReference type="NCBIfam" id="TIGR00589">
    <property type="entry name" value="ogt"/>
    <property type="match status" value="1"/>
</dbReference>
<dbReference type="SUPFAM" id="SSF46767">
    <property type="entry name" value="Methylated DNA-protein cysteine methyltransferase, C-terminal domain"/>
    <property type="match status" value="1"/>
</dbReference>
<accession>A0A2G1VF83</accession>
<evidence type="ECO:0000313" key="13">
    <source>
        <dbReference type="Proteomes" id="UP000229044"/>
    </source>
</evidence>
<dbReference type="InterPro" id="IPR036631">
    <property type="entry name" value="MGMT_N_sf"/>
</dbReference>
<dbReference type="SUPFAM" id="SSF46689">
    <property type="entry name" value="Homeodomain-like"/>
    <property type="match status" value="1"/>
</dbReference>
<evidence type="ECO:0000256" key="4">
    <source>
        <dbReference type="ARBA" id="ARBA00022603"/>
    </source>
</evidence>
<comment type="similarity">
    <text evidence="2">Belongs to the MGMT family.</text>
</comment>
<dbReference type="SUPFAM" id="SSF53155">
    <property type="entry name" value="Methylated DNA-protein cysteine methyltransferase domain"/>
    <property type="match status" value="1"/>
</dbReference>
<dbReference type="PANTHER" id="PTHR10815:SF5">
    <property type="entry name" value="METHYLATED-DNA--PROTEIN-CYSTEINE METHYLTRANSFERASE"/>
    <property type="match status" value="1"/>
</dbReference>
<dbReference type="PROSITE" id="PS00374">
    <property type="entry name" value="MGMT"/>
    <property type="match status" value="1"/>
</dbReference>
<evidence type="ECO:0000256" key="5">
    <source>
        <dbReference type="ARBA" id="ARBA00022679"/>
    </source>
</evidence>
<keyword evidence="8" id="KW-0804">Transcription</keyword>
<dbReference type="AlphaFoldDB" id="A0A2G1VF83"/>
<protein>
    <recommendedName>
        <fullName evidence="3">methylated-DNA--[protein]-cysteine S-methyltransferase</fullName>
        <ecNumber evidence="3">2.1.1.63</ecNumber>
    </recommendedName>
</protein>
<evidence type="ECO:0000259" key="11">
    <source>
        <dbReference type="PROSITE" id="PS01124"/>
    </source>
</evidence>
<keyword evidence="6" id="KW-0227">DNA damage</keyword>
<keyword evidence="4 12" id="KW-0489">Methyltransferase</keyword>
<dbReference type="OrthoDB" id="9811249at2"/>
<dbReference type="GO" id="GO:0006281">
    <property type="term" value="P:DNA repair"/>
    <property type="evidence" value="ECO:0007669"/>
    <property type="project" value="UniProtKB-KW"/>
</dbReference>
<sequence length="299" mass="32979">MPRSHYRPLPTAATEPEAVSPVSDRMVAVARYIEARPDESLRLADLAAVAGLSASRLQRAFKATFGVSPKAYQDALRLKHFKQALRTGQTVTDAIYDAGFGSSSRVYGKPERQVGMAPTRYQKGGEGESIAYACRETALGLLMMAATENGVCFAEFGDDEESLCEQLKKEFPKARLFASKASESPELDAWMTALDDHLRHNKPRPNVPLDIRGTTFQTRVWKLLLSVREGEVLSYSELARRLGEPKAVRAVASACGRNRIAVLIPCHRVLRSDGSLGGYRWGLDRKQRLLAREGSVPSQ</sequence>
<comment type="catalytic activity">
    <reaction evidence="10">
        <text>a 6-O-methyl-2'-deoxyguanosine in DNA + L-cysteinyl-[protein] = S-methyl-L-cysteinyl-[protein] + a 2'-deoxyguanosine in DNA</text>
        <dbReference type="Rhea" id="RHEA:24000"/>
        <dbReference type="Rhea" id="RHEA-COMP:10131"/>
        <dbReference type="Rhea" id="RHEA-COMP:10132"/>
        <dbReference type="Rhea" id="RHEA-COMP:11367"/>
        <dbReference type="Rhea" id="RHEA-COMP:11368"/>
        <dbReference type="ChEBI" id="CHEBI:29950"/>
        <dbReference type="ChEBI" id="CHEBI:82612"/>
        <dbReference type="ChEBI" id="CHEBI:85445"/>
        <dbReference type="ChEBI" id="CHEBI:85448"/>
        <dbReference type="EC" id="2.1.1.63"/>
    </reaction>
</comment>
<feature type="domain" description="HTH araC/xylS-type" evidence="11">
    <location>
        <begin position="27"/>
        <end position="124"/>
    </location>
</feature>